<sequence length="199" mass="23172">MITTIHARQYPSDNPALLKNIYRDSLRRILTHPELTLFFLQSFPANHPLLPRRNHQEYLGLMLEGIYGWEDRFDRLRALHGDFWGPNLCFTDESAALLDDSRIPWGDPGMDIGGWMVQYVKFYHQTGNPYFQELGETFLTLYEERTHDTEIRRALCLPMGFLGVVNLTPLLPCDLDEAARGTFLQAIYAMLRTQTFTWT</sequence>
<dbReference type="Gene3D" id="3.90.1200.10">
    <property type="match status" value="1"/>
</dbReference>
<dbReference type="AlphaFoldDB" id="A0A9D5JV63"/>
<proteinExistence type="predicted"/>
<dbReference type="InterPro" id="IPR011009">
    <property type="entry name" value="Kinase-like_dom_sf"/>
</dbReference>
<evidence type="ECO:0000313" key="2">
    <source>
        <dbReference type="Proteomes" id="UP000649604"/>
    </source>
</evidence>
<dbReference type="EMBL" id="WJJP01000249">
    <property type="protein sequence ID" value="MBD3324517.1"/>
    <property type="molecule type" value="Genomic_DNA"/>
</dbReference>
<name>A0A9D5JV63_9BACT</name>
<dbReference type="Proteomes" id="UP000649604">
    <property type="component" value="Unassembled WGS sequence"/>
</dbReference>
<gene>
    <name evidence="1" type="ORF">GF339_08025</name>
</gene>
<reference evidence="1" key="1">
    <citation type="submission" date="2019-11" db="EMBL/GenBank/DDBJ databases">
        <title>Microbial mats filling the niche in hypersaline microbial mats.</title>
        <authorList>
            <person name="Wong H.L."/>
            <person name="Macleod F.I."/>
            <person name="White R.A. III"/>
            <person name="Burns B.P."/>
        </authorList>
    </citation>
    <scope>NUCLEOTIDE SEQUENCE</scope>
    <source>
        <strain evidence="1">Rbin_158</strain>
    </source>
</reference>
<dbReference type="SUPFAM" id="SSF56112">
    <property type="entry name" value="Protein kinase-like (PK-like)"/>
    <property type="match status" value="1"/>
</dbReference>
<accession>A0A9D5JV63</accession>
<evidence type="ECO:0000313" key="1">
    <source>
        <dbReference type="EMBL" id="MBD3324517.1"/>
    </source>
</evidence>
<organism evidence="1 2">
    <name type="scientific">candidate division KSB3 bacterium</name>
    <dbReference type="NCBI Taxonomy" id="2044937"/>
    <lineage>
        <taxon>Bacteria</taxon>
        <taxon>candidate division KSB3</taxon>
    </lineage>
</organism>
<protein>
    <submittedName>
        <fullName evidence="1">Uncharacterized protein</fullName>
    </submittedName>
</protein>
<comment type="caution">
    <text evidence="1">The sequence shown here is derived from an EMBL/GenBank/DDBJ whole genome shotgun (WGS) entry which is preliminary data.</text>
</comment>